<feature type="region of interest" description="Disordered" evidence="9">
    <location>
        <begin position="714"/>
        <end position="754"/>
    </location>
</feature>
<comment type="caution">
    <text evidence="12">The sequence shown here is derived from an EMBL/GenBank/DDBJ whole genome shotgun (WGS) entry which is preliminary data.</text>
</comment>
<feature type="region of interest" description="Disordered" evidence="9">
    <location>
        <begin position="381"/>
        <end position="471"/>
    </location>
</feature>
<evidence type="ECO:0000256" key="7">
    <source>
        <dbReference type="ARBA" id="ARBA00023229"/>
    </source>
</evidence>
<feature type="compositionally biased region" description="Basic and acidic residues" evidence="9">
    <location>
        <begin position="745"/>
        <end position="754"/>
    </location>
</feature>
<feature type="compositionally biased region" description="Polar residues" evidence="9">
    <location>
        <begin position="416"/>
        <end position="427"/>
    </location>
</feature>
<evidence type="ECO:0000256" key="9">
    <source>
        <dbReference type="SAM" id="MobiDB-lite"/>
    </source>
</evidence>
<dbReference type="GO" id="GO:0004452">
    <property type="term" value="F:isopentenyl-diphosphate delta-isomerase activity"/>
    <property type="evidence" value="ECO:0007669"/>
    <property type="project" value="UniProtKB-EC"/>
</dbReference>
<keyword evidence="10" id="KW-1133">Transmembrane helix</keyword>
<evidence type="ECO:0000256" key="6">
    <source>
        <dbReference type="ARBA" id="ARBA00023171"/>
    </source>
</evidence>
<dbReference type="PANTHER" id="PTHR10885:SF0">
    <property type="entry name" value="ISOPENTENYL-DIPHOSPHATE DELTA-ISOMERASE"/>
    <property type="match status" value="1"/>
</dbReference>
<gene>
    <name evidence="12" type="ORF">HHK36_027218</name>
</gene>
<dbReference type="InterPro" id="IPR011876">
    <property type="entry name" value="IsopentenylPP_isomerase_typ1"/>
</dbReference>
<feature type="compositionally biased region" description="Basic and acidic residues" evidence="9">
    <location>
        <begin position="381"/>
        <end position="390"/>
    </location>
</feature>
<dbReference type="InterPro" id="IPR015797">
    <property type="entry name" value="NUDIX_hydrolase-like_dom_sf"/>
</dbReference>
<sequence length="1087" mass="121663">MSDSRKFVVEAKHFEVQGVGPRTSFSLKITETTKRGLRSSIWVPEEAIRWMEELVKKFTEVKGYGFQKFRGRKCTLIGEKSSNVRGEFITFQAFLGNGAGGRIIIPKGIRNSGWAAFISALGSSKQKLTNRGKDVGTMNRDLVRSDPWRVEPREGLECHIERGKVSSKVVVDLDAGAFHGWTAAVVCSIGGPQKSDNWEEVTEIISILLPGETNVSLFPFEAHRAIFHTKNASQISELCRNQRVPMGRQNFVGFRRWWPASNSLSFTGLNKPRWVAVKGIPFHLWVPMVLAKIGALCGGLLEVHPSTVDLSDLSFAKIKVAGDLGLVPRVISIVFHSISYPLEINVWEEELCENCQMWPESMEIRYCRSWVVAKGEVSEKAKSPEKEKTRVLSGLETRTKAQISNSNSKVERARSVHNSGTYGNTRQTVRETLPNLPTRRDSQLTSAVITIGNKKKQKRKKKNQNKLRNFRRMRMRWQRREPTHRGRSSDDLDGVRKEPRFSEVRDFEEDNPVYLTPDHVLTLKGCCDGPVVFGPNPMGQKDKEWQAGLEMVAANGPLIGLTPQPSASSLESGSSHDPFGLYPLINNTHLHRSNHAISSGNLGENIEMQESMEDGVPAMSPLFRQVQAIIQRHRDSNPSYAISKSLECEKTKLRQDKLLLQQLDRATILHEGREQEEESRSSRPDFGEIGDQAHDSSTTFDFNVAESSGVAKASDGIVMRDGESGESLSTEEGIHSNGKIPNSTTDDKDSKMGEMKDKASDILNRSDQQSGVNVQGIQQTYPKGLESVSSHQIAQQHEEFNILNPLKGRLWGIDEEDPEVEQPKTISGLINSAVESLDSKAGPVTDWAARSREPVDKIGVSGFGGYHAVTRGSIGSVLISATNEAKSGDNGYQRSATKVTFPLVWTNTCCSHPLYRESELIDENSLGICLLFPLKDHFDFLLSRSLFLVVYFLFLCAGVRNAAQRKLWDELGIPAEDVPVDQFTPLGRMLYKAPSDGKWGEHELDYLLFIVRDVKLNPNPDEIADVKYVNRDQLKELLRKADAGEVGLKLSPWFRLVVDNFLLKWWDNVEKGTLKEASDMKTIHRLT</sequence>
<dbReference type="UniPathway" id="UPA00059">
    <property type="reaction ID" value="UER00104"/>
</dbReference>
<dbReference type="NCBIfam" id="TIGR02150">
    <property type="entry name" value="IPP_isom_1"/>
    <property type="match status" value="1"/>
</dbReference>
<evidence type="ECO:0000259" key="11">
    <source>
        <dbReference type="PROSITE" id="PS51462"/>
    </source>
</evidence>
<evidence type="ECO:0000313" key="13">
    <source>
        <dbReference type="Proteomes" id="UP000655225"/>
    </source>
</evidence>
<comment type="function">
    <text evidence="1">Catalyzes the 1,3-allylic rearrangement of the homoallylic substrate isopentenyl (IPP) to its highly electrophilic allylic isomer, dimethylallyl diphosphate (DMAPP).</text>
</comment>
<feature type="transmembrane region" description="Helical" evidence="10">
    <location>
        <begin position="940"/>
        <end position="959"/>
    </location>
</feature>
<feature type="compositionally biased region" description="Basic residues" evidence="9">
    <location>
        <begin position="453"/>
        <end position="471"/>
    </location>
</feature>
<keyword evidence="8" id="KW-0413">Isomerase</keyword>
<evidence type="ECO:0000256" key="5">
    <source>
        <dbReference type="ARBA" id="ARBA00012057"/>
    </source>
</evidence>
<evidence type="ECO:0000256" key="10">
    <source>
        <dbReference type="SAM" id="Phobius"/>
    </source>
</evidence>
<dbReference type="PANTHER" id="PTHR10885">
    <property type="entry name" value="ISOPENTENYL-DIPHOSPHATE DELTA-ISOMERASE"/>
    <property type="match status" value="1"/>
</dbReference>
<name>A0A835D2Y3_TETSI</name>
<dbReference type="Gene3D" id="3.90.79.10">
    <property type="entry name" value="Nucleoside Triphosphate Pyrophosphohydrolase"/>
    <property type="match status" value="2"/>
</dbReference>
<dbReference type="InterPro" id="IPR000086">
    <property type="entry name" value="NUDIX_hydrolase_dom"/>
</dbReference>
<keyword evidence="13" id="KW-1185">Reference proteome</keyword>
<keyword evidence="10" id="KW-0812">Transmembrane</keyword>
<dbReference type="UniPathway" id="UPA00668"/>
<accession>A0A835D2Y3</accession>
<dbReference type="CDD" id="cd02885">
    <property type="entry name" value="NUDIX_IPP_Isomerase"/>
    <property type="match status" value="1"/>
</dbReference>
<evidence type="ECO:0000313" key="12">
    <source>
        <dbReference type="EMBL" id="KAF8388543.1"/>
    </source>
</evidence>
<evidence type="ECO:0000256" key="1">
    <source>
        <dbReference type="ARBA" id="ARBA00003951"/>
    </source>
</evidence>
<feature type="compositionally biased region" description="Basic and acidic residues" evidence="9">
    <location>
        <begin position="478"/>
        <end position="496"/>
    </location>
</feature>
<dbReference type="Proteomes" id="UP000655225">
    <property type="component" value="Unassembled WGS sequence"/>
</dbReference>
<keyword evidence="10" id="KW-0472">Membrane</keyword>
<reference evidence="12 13" key="1">
    <citation type="submission" date="2020-04" db="EMBL/GenBank/DDBJ databases">
        <title>Plant Genome Project.</title>
        <authorList>
            <person name="Zhang R.-G."/>
        </authorList>
    </citation>
    <scope>NUCLEOTIDE SEQUENCE [LARGE SCALE GENOMIC DNA]</scope>
    <source>
        <strain evidence="12">YNK0</strain>
        <tissue evidence="12">Leaf</tissue>
    </source>
</reference>
<dbReference type="GO" id="GO:0009240">
    <property type="term" value="P:isopentenyl diphosphate biosynthetic process"/>
    <property type="evidence" value="ECO:0007669"/>
    <property type="project" value="TreeGrafter"/>
</dbReference>
<comment type="pathway">
    <text evidence="3">Porphyrin-containing compound metabolism; chlorophyll biosynthesis.</text>
</comment>
<dbReference type="GO" id="GO:0005737">
    <property type="term" value="C:cytoplasm"/>
    <property type="evidence" value="ECO:0007669"/>
    <property type="project" value="TreeGrafter"/>
</dbReference>
<dbReference type="PROSITE" id="PS51462">
    <property type="entry name" value="NUDIX"/>
    <property type="match status" value="1"/>
</dbReference>
<comment type="similarity">
    <text evidence="4">Belongs to the IPP isomerase type 1 family.</text>
</comment>
<keyword evidence="7" id="KW-0414">Isoprene biosynthesis</keyword>
<evidence type="ECO:0000256" key="8">
    <source>
        <dbReference type="ARBA" id="ARBA00023235"/>
    </source>
</evidence>
<feature type="region of interest" description="Disordered" evidence="9">
    <location>
        <begin position="669"/>
        <end position="698"/>
    </location>
</feature>
<protein>
    <recommendedName>
        <fullName evidence="5">isopentenyl-diphosphate Delta-isomerase</fullName>
        <ecNumber evidence="5">5.3.3.2</ecNumber>
    </recommendedName>
</protein>
<evidence type="ECO:0000256" key="4">
    <source>
        <dbReference type="ARBA" id="ARBA00007579"/>
    </source>
</evidence>
<keyword evidence="6" id="KW-0149">Chlorophyll biosynthesis</keyword>
<feature type="domain" description="Nudix hydrolase" evidence="11">
    <location>
        <begin position="872"/>
        <end position="1056"/>
    </location>
</feature>
<feature type="region of interest" description="Disordered" evidence="9">
    <location>
        <begin position="477"/>
        <end position="496"/>
    </location>
</feature>
<dbReference type="AlphaFoldDB" id="A0A835D2Y3"/>
<proteinExistence type="inferred from homology"/>
<comment type="pathway">
    <text evidence="2">Isoprenoid biosynthesis; dimethylallyl diphosphate biosynthesis; dimethylallyl diphosphate from isopentenyl diphosphate: step 1/1.</text>
</comment>
<dbReference type="EC" id="5.3.3.2" evidence="5"/>
<dbReference type="Pfam" id="PF00293">
    <property type="entry name" value="NUDIX"/>
    <property type="match status" value="1"/>
</dbReference>
<evidence type="ECO:0000256" key="3">
    <source>
        <dbReference type="ARBA" id="ARBA00005173"/>
    </source>
</evidence>
<evidence type="ECO:0000256" key="2">
    <source>
        <dbReference type="ARBA" id="ARBA00004826"/>
    </source>
</evidence>
<dbReference type="SUPFAM" id="SSF55811">
    <property type="entry name" value="Nudix"/>
    <property type="match status" value="1"/>
</dbReference>
<dbReference type="GO" id="GO:0015995">
    <property type="term" value="P:chlorophyll biosynthetic process"/>
    <property type="evidence" value="ECO:0007669"/>
    <property type="project" value="UniProtKB-UniPathway"/>
</dbReference>
<dbReference type="GO" id="GO:0050992">
    <property type="term" value="P:dimethylallyl diphosphate biosynthetic process"/>
    <property type="evidence" value="ECO:0007669"/>
    <property type="project" value="UniProtKB-UniPathway"/>
</dbReference>
<dbReference type="EMBL" id="JABCRI010000020">
    <property type="protein sequence ID" value="KAF8388543.1"/>
    <property type="molecule type" value="Genomic_DNA"/>
</dbReference>
<feature type="compositionally biased region" description="Basic and acidic residues" evidence="9">
    <location>
        <begin position="669"/>
        <end position="694"/>
    </location>
</feature>
<organism evidence="12 13">
    <name type="scientific">Tetracentron sinense</name>
    <name type="common">Spur-leaf</name>
    <dbReference type="NCBI Taxonomy" id="13715"/>
    <lineage>
        <taxon>Eukaryota</taxon>
        <taxon>Viridiplantae</taxon>
        <taxon>Streptophyta</taxon>
        <taxon>Embryophyta</taxon>
        <taxon>Tracheophyta</taxon>
        <taxon>Spermatophyta</taxon>
        <taxon>Magnoliopsida</taxon>
        <taxon>Trochodendrales</taxon>
        <taxon>Trochodendraceae</taxon>
        <taxon>Tetracentron</taxon>
    </lineage>
</organism>
<dbReference type="OrthoDB" id="510307at2759"/>